<dbReference type="Proteomes" id="UP001138500">
    <property type="component" value="Unassembled WGS sequence"/>
</dbReference>
<gene>
    <name evidence="2" type="ORF">Tdes44962_MAKER04053</name>
</gene>
<evidence type="ECO:0000256" key="1">
    <source>
        <dbReference type="SAM" id="MobiDB-lite"/>
    </source>
</evidence>
<keyword evidence="3" id="KW-1185">Reference proteome</keyword>
<evidence type="ECO:0000313" key="3">
    <source>
        <dbReference type="Proteomes" id="UP001138500"/>
    </source>
</evidence>
<organism evidence="2 3">
    <name type="scientific">Teratosphaeria destructans</name>
    <dbReference type="NCBI Taxonomy" id="418781"/>
    <lineage>
        <taxon>Eukaryota</taxon>
        <taxon>Fungi</taxon>
        <taxon>Dikarya</taxon>
        <taxon>Ascomycota</taxon>
        <taxon>Pezizomycotina</taxon>
        <taxon>Dothideomycetes</taxon>
        <taxon>Dothideomycetidae</taxon>
        <taxon>Mycosphaerellales</taxon>
        <taxon>Teratosphaeriaceae</taxon>
        <taxon>Teratosphaeria</taxon>
    </lineage>
</organism>
<evidence type="ECO:0000313" key="2">
    <source>
        <dbReference type="EMBL" id="KAH9825611.1"/>
    </source>
</evidence>
<feature type="region of interest" description="Disordered" evidence="1">
    <location>
        <begin position="1"/>
        <end position="74"/>
    </location>
</feature>
<proteinExistence type="predicted"/>
<accession>A0A9W7SNF3</accession>
<dbReference type="AlphaFoldDB" id="A0A9W7SNF3"/>
<protein>
    <submittedName>
        <fullName evidence="2">Uncharacterized protein</fullName>
    </submittedName>
</protein>
<feature type="compositionally biased region" description="Polar residues" evidence="1">
    <location>
        <begin position="37"/>
        <end position="49"/>
    </location>
</feature>
<dbReference type="EMBL" id="RIBY02002090">
    <property type="protein sequence ID" value="KAH9825611.1"/>
    <property type="molecule type" value="Genomic_DNA"/>
</dbReference>
<reference evidence="2 3" key="1">
    <citation type="journal article" date="2018" name="IMA Fungus">
        <title>IMA Genome-F 10: Nine draft genome sequences of Claviceps purpurea s.lat., including C. arundinis, C. humidiphila, and C. cf. spartinae, pseudomolecules for the pitch canker pathogen Fusarium circinatum, draft genome of Davidsoniella eucalypti, Grosmannia galeiformis, Quambalaria eucalypti, and Teratosphaeria destructans.</title>
        <authorList>
            <person name="Wingfield B.D."/>
            <person name="Liu M."/>
            <person name="Nguyen H.D."/>
            <person name="Lane F.A."/>
            <person name="Morgan S.W."/>
            <person name="De Vos L."/>
            <person name="Wilken P.M."/>
            <person name="Duong T.A."/>
            <person name="Aylward J."/>
            <person name="Coetzee M.P."/>
            <person name="Dadej K."/>
            <person name="De Beer Z.W."/>
            <person name="Findlay W."/>
            <person name="Havenga M."/>
            <person name="Kolarik M."/>
            <person name="Menzies J.G."/>
            <person name="Naidoo K."/>
            <person name="Pochopski O."/>
            <person name="Shoukouhi P."/>
            <person name="Santana Q.C."/>
            <person name="Seifert K.A."/>
            <person name="Soal N."/>
            <person name="Steenkamp E.T."/>
            <person name="Tatham C.T."/>
            <person name="van der Nest M.A."/>
            <person name="Wingfield M.J."/>
        </authorList>
    </citation>
    <scope>NUCLEOTIDE SEQUENCE [LARGE SCALE GENOMIC DNA]</scope>
    <source>
        <strain evidence="2">CMW44962</strain>
    </source>
</reference>
<comment type="caution">
    <text evidence="2">The sequence shown here is derived from an EMBL/GenBank/DDBJ whole genome shotgun (WGS) entry which is preliminary data.</text>
</comment>
<reference evidence="2 3" key="2">
    <citation type="journal article" date="2021" name="Curr. Genet.">
        <title>Genetic response to nitrogen starvation in the aggressive Eucalyptus foliar pathogen Teratosphaeria destructans.</title>
        <authorList>
            <person name="Havenga M."/>
            <person name="Wingfield B.D."/>
            <person name="Wingfield M.J."/>
            <person name="Dreyer L.L."/>
            <person name="Roets F."/>
            <person name="Aylward J."/>
        </authorList>
    </citation>
    <scope>NUCLEOTIDE SEQUENCE [LARGE SCALE GENOMIC DNA]</scope>
    <source>
        <strain evidence="2">CMW44962</strain>
    </source>
</reference>
<sequence length="74" mass="7684">MSGSNSSAKTKTKTKASKASDPSKVTSTTAIGVRGASASQAGGQTTSGHSVMMQHFLNEPKKEGPWSGQNMRTR</sequence>
<name>A0A9W7SNF3_9PEZI</name>